<evidence type="ECO:0000256" key="2">
    <source>
        <dbReference type="SAM" id="Phobius"/>
    </source>
</evidence>
<dbReference type="Proteomes" id="UP000681526">
    <property type="component" value="Unassembled WGS sequence"/>
</dbReference>
<comment type="caution">
    <text evidence="3">The sequence shown here is derived from an EMBL/GenBank/DDBJ whole genome shotgun (WGS) entry which is preliminary data.</text>
</comment>
<feature type="transmembrane region" description="Helical" evidence="2">
    <location>
        <begin position="16"/>
        <end position="37"/>
    </location>
</feature>
<evidence type="ECO:0000313" key="4">
    <source>
        <dbReference type="Proteomes" id="UP000681526"/>
    </source>
</evidence>
<keyword evidence="2" id="KW-1133">Transmembrane helix</keyword>
<feature type="coiled-coil region" evidence="1">
    <location>
        <begin position="76"/>
        <end position="124"/>
    </location>
</feature>
<keyword evidence="4" id="KW-1185">Reference proteome</keyword>
<keyword evidence="2" id="KW-0472">Membrane</keyword>
<dbReference type="SUPFAM" id="SSF158791">
    <property type="entry name" value="MgtE N-terminal domain-like"/>
    <property type="match status" value="2"/>
</dbReference>
<dbReference type="EMBL" id="CAJRAY010000006">
    <property type="protein sequence ID" value="CAG5077874.1"/>
    <property type="molecule type" value="Genomic_DNA"/>
</dbReference>
<sequence length="298" mass="32871">MAEVEAEKTYSGLERFMFFLTPILFTLVLVGVLLTLFNPDLRNRMLETANKVPVLERIVPDAPAGKDTLNENAIRERNQGEKIAELESQLAEKEAELAELAGIRAELEQTVAQLEARIEEMTQASAERQLSDEEYQARISELAAMFGQISPSKAAPILESMAMEEMVLIMDAMRPEIRVSVMEKMTPKVAAEATVRLKDTVPAKDRQIAALQARLDEYETARAENSTSLDASQLSATFSSMSPDSAAEILLQMADLNPGKVLDLLGSLPAASRADILEAMQKKNAKYTAQLVNKLVDR</sequence>
<keyword evidence="2" id="KW-0812">Transmembrane</keyword>
<protein>
    <submittedName>
        <fullName evidence="3">Kinesin-like protein kif7 Kinesin-like protein costal2</fullName>
    </submittedName>
</protein>
<reference evidence="3 4" key="1">
    <citation type="submission" date="2021-04" db="EMBL/GenBank/DDBJ databases">
        <authorList>
            <person name="Rakotoarivonina H."/>
        </authorList>
    </citation>
    <scope>NUCLEOTIDE SEQUENCE [LARGE SCALE GENOMIC DNA]</scope>
    <source>
        <strain evidence="3 4">XE</strain>
    </source>
</reference>
<gene>
    <name evidence="3" type="primary">txxe 674-ylxF</name>
    <name evidence="3" type="ORF">TXXE_01880</name>
</gene>
<evidence type="ECO:0000313" key="3">
    <source>
        <dbReference type="EMBL" id="CAG5077874.1"/>
    </source>
</evidence>
<proteinExistence type="predicted"/>
<name>A0ABN7RHU9_THEXY</name>
<accession>A0ABN7RHU9</accession>
<organism evidence="3 4">
    <name type="scientific">Thermobacillus xylanilyticus</name>
    <dbReference type="NCBI Taxonomy" id="76633"/>
    <lineage>
        <taxon>Bacteria</taxon>
        <taxon>Bacillati</taxon>
        <taxon>Bacillota</taxon>
        <taxon>Bacilli</taxon>
        <taxon>Bacillales</taxon>
        <taxon>Paenibacillaceae</taxon>
        <taxon>Thermobacillus</taxon>
    </lineage>
</organism>
<evidence type="ECO:0000256" key="1">
    <source>
        <dbReference type="SAM" id="Coils"/>
    </source>
</evidence>
<keyword evidence="1" id="KW-0175">Coiled coil</keyword>